<dbReference type="HOGENOM" id="CLU_930832_0_0_1"/>
<evidence type="ECO:0000313" key="1">
    <source>
        <dbReference type="EMBL" id="KIK52199.1"/>
    </source>
</evidence>
<accession>A0A0D0BRD4</accession>
<reference evidence="1 2" key="1">
    <citation type="submission" date="2014-04" db="EMBL/GenBank/DDBJ databases">
        <title>Evolutionary Origins and Diversification of the Mycorrhizal Mutualists.</title>
        <authorList>
            <consortium name="DOE Joint Genome Institute"/>
            <consortium name="Mycorrhizal Genomics Consortium"/>
            <person name="Kohler A."/>
            <person name="Kuo A."/>
            <person name="Nagy L.G."/>
            <person name="Floudas D."/>
            <person name="Copeland A."/>
            <person name="Barry K.W."/>
            <person name="Cichocki N."/>
            <person name="Veneault-Fourrey C."/>
            <person name="LaButti K."/>
            <person name="Lindquist E.A."/>
            <person name="Lipzen A."/>
            <person name="Lundell T."/>
            <person name="Morin E."/>
            <person name="Murat C."/>
            <person name="Riley R."/>
            <person name="Ohm R."/>
            <person name="Sun H."/>
            <person name="Tunlid A."/>
            <person name="Henrissat B."/>
            <person name="Grigoriev I.V."/>
            <person name="Hibbett D.S."/>
            <person name="Martin F."/>
        </authorList>
    </citation>
    <scope>NUCLEOTIDE SEQUENCE [LARGE SCALE GENOMIC DNA]</scope>
    <source>
        <strain evidence="1 2">FD-317 M1</strain>
    </source>
</reference>
<protein>
    <submittedName>
        <fullName evidence="1">Uncharacterized protein</fullName>
    </submittedName>
</protein>
<organism evidence="1 2">
    <name type="scientific">Collybiopsis luxurians FD-317 M1</name>
    <dbReference type="NCBI Taxonomy" id="944289"/>
    <lineage>
        <taxon>Eukaryota</taxon>
        <taxon>Fungi</taxon>
        <taxon>Dikarya</taxon>
        <taxon>Basidiomycota</taxon>
        <taxon>Agaricomycotina</taxon>
        <taxon>Agaricomycetes</taxon>
        <taxon>Agaricomycetidae</taxon>
        <taxon>Agaricales</taxon>
        <taxon>Marasmiineae</taxon>
        <taxon>Omphalotaceae</taxon>
        <taxon>Collybiopsis</taxon>
        <taxon>Collybiopsis luxurians</taxon>
    </lineage>
</organism>
<keyword evidence="2" id="KW-1185">Reference proteome</keyword>
<sequence length="299" mass="33810">MFQKQVTEAELGHFPQDHKGICTIKMKEDGRYWHLQTGMVYAWVNENANSLDAQSSHAHIKAARQFQDGYNYSITGAVASTGPSGSVTGGKNHNTTTQMFRPFYTVSAAAKNEHGTRGQAFQVKRADKSGILTGDPELALEITIDSAKDQAVSMNIETYWRLAPVRKRSDYNHKDPFRSLEALFICHELAIPNIFRFSSYSYDKLAFQGHADGSYFIPRGVVPDSRAVQRDQITGHRILAGAKTRSLPGWHARFLGLGKRELLSLDMVLFRHENGRTTREETRLEWQNIPNSNLLLRRQ</sequence>
<proteinExistence type="predicted"/>
<evidence type="ECO:0000313" key="2">
    <source>
        <dbReference type="Proteomes" id="UP000053593"/>
    </source>
</evidence>
<dbReference type="Proteomes" id="UP000053593">
    <property type="component" value="Unassembled WGS sequence"/>
</dbReference>
<gene>
    <name evidence="1" type="ORF">GYMLUDRAFT_100795</name>
</gene>
<dbReference type="EMBL" id="KN834847">
    <property type="protein sequence ID" value="KIK52199.1"/>
    <property type="molecule type" value="Genomic_DNA"/>
</dbReference>
<dbReference type="AlphaFoldDB" id="A0A0D0BRD4"/>
<name>A0A0D0BRD4_9AGAR</name>